<dbReference type="EMBL" id="CAJJDM010000109">
    <property type="protein sequence ID" value="CAD8098305.1"/>
    <property type="molecule type" value="Genomic_DNA"/>
</dbReference>
<protein>
    <submittedName>
        <fullName evidence="1">Uncharacterized protein</fullName>
    </submittedName>
</protein>
<dbReference type="PANTHER" id="PTHR33706">
    <property type="entry name" value="MORN VARIANT REPEAT PROTEIN"/>
    <property type="match status" value="1"/>
</dbReference>
<reference evidence="1" key="1">
    <citation type="submission" date="2021-01" db="EMBL/GenBank/DDBJ databases">
        <authorList>
            <consortium name="Genoscope - CEA"/>
            <person name="William W."/>
        </authorList>
    </citation>
    <scope>NUCLEOTIDE SEQUENCE</scope>
</reference>
<comment type="caution">
    <text evidence="1">The sequence shown here is derived from an EMBL/GenBank/DDBJ whole genome shotgun (WGS) entry which is preliminary data.</text>
</comment>
<accession>A0A8S1P5X8</accession>
<evidence type="ECO:0000313" key="1">
    <source>
        <dbReference type="EMBL" id="CAD8098305.1"/>
    </source>
</evidence>
<gene>
    <name evidence="1" type="ORF">PPRIM_AZ9-3.1.T1060159</name>
</gene>
<dbReference type="PANTHER" id="PTHR33706:SF1">
    <property type="entry name" value="TPR REPEAT PROTEIN"/>
    <property type="match status" value="1"/>
</dbReference>
<proteinExistence type="predicted"/>
<dbReference type="AlphaFoldDB" id="A0A8S1P5X8"/>
<dbReference type="Proteomes" id="UP000688137">
    <property type="component" value="Unassembled WGS sequence"/>
</dbReference>
<organism evidence="1 2">
    <name type="scientific">Paramecium primaurelia</name>
    <dbReference type="NCBI Taxonomy" id="5886"/>
    <lineage>
        <taxon>Eukaryota</taxon>
        <taxon>Sar</taxon>
        <taxon>Alveolata</taxon>
        <taxon>Ciliophora</taxon>
        <taxon>Intramacronucleata</taxon>
        <taxon>Oligohymenophorea</taxon>
        <taxon>Peniculida</taxon>
        <taxon>Parameciidae</taxon>
        <taxon>Paramecium</taxon>
    </lineage>
</organism>
<name>A0A8S1P5X8_PARPR</name>
<sequence>MDNISTGKNIQNFGIFYTENIKGTFQLVAQIKLIIFKWFGSYDENCSGNKIGQWIELSDEFKWRQEVTNHGIYKNRNKIGKCHISYNKDDQDNICKFIIYLVMVDHTMKAVMAPRLKSGMNQTMNLGRDEKSFVMVNMKMVKKLVIRRCYFCSQIIYF</sequence>
<keyword evidence="2" id="KW-1185">Reference proteome</keyword>
<evidence type="ECO:0000313" key="2">
    <source>
        <dbReference type="Proteomes" id="UP000688137"/>
    </source>
</evidence>